<evidence type="ECO:0000313" key="8">
    <source>
        <dbReference type="EMBL" id="TBU99322.1"/>
    </source>
</evidence>
<dbReference type="InterPro" id="IPR004447">
    <property type="entry name" value="Peptidase_S41A"/>
</dbReference>
<dbReference type="FunFam" id="3.90.226.10:FF:000029">
    <property type="entry name" value="Peptidase, S41 family"/>
    <property type="match status" value="1"/>
</dbReference>
<dbReference type="Pfam" id="PF13180">
    <property type="entry name" value="PDZ_2"/>
    <property type="match status" value="1"/>
</dbReference>
<dbReference type="SUPFAM" id="SSF50156">
    <property type="entry name" value="PDZ domain-like"/>
    <property type="match status" value="1"/>
</dbReference>
<evidence type="ECO:0000313" key="9">
    <source>
        <dbReference type="Proteomes" id="UP000292639"/>
    </source>
</evidence>
<dbReference type="RefSeq" id="WP_131182798.1">
    <property type="nucleotide sequence ID" value="NZ_QJUO01000001.1"/>
</dbReference>
<comment type="caution">
    <text evidence="8">The sequence shown here is derived from an EMBL/GenBank/DDBJ whole genome shotgun (WGS) entry which is preliminary data.</text>
</comment>
<dbReference type="SMART" id="SM00228">
    <property type="entry name" value="PDZ"/>
    <property type="match status" value="1"/>
</dbReference>
<feature type="region of interest" description="Disordered" evidence="6">
    <location>
        <begin position="392"/>
        <end position="439"/>
    </location>
</feature>
<accession>A0A4Q9RD99</accession>
<dbReference type="GO" id="GO:0008236">
    <property type="term" value="F:serine-type peptidase activity"/>
    <property type="evidence" value="ECO:0007669"/>
    <property type="project" value="UniProtKB-KW"/>
</dbReference>
<dbReference type="SMART" id="SM00245">
    <property type="entry name" value="TSPc"/>
    <property type="match status" value="1"/>
</dbReference>
<dbReference type="NCBIfam" id="TIGR00225">
    <property type="entry name" value="prc"/>
    <property type="match status" value="1"/>
</dbReference>
<dbReference type="GO" id="GO:0004175">
    <property type="term" value="F:endopeptidase activity"/>
    <property type="evidence" value="ECO:0007669"/>
    <property type="project" value="TreeGrafter"/>
</dbReference>
<keyword evidence="9" id="KW-1185">Reference proteome</keyword>
<protein>
    <submittedName>
        <fullName evidence="8">Peptidase S41</fullName>
    </submittedName>
</protein>
<dbReference type="PROSITE" id="PS50106">
    <property type="entry name" value="PDZ"/>
    <property type="match status" value="1"/>
</dbReference>
<dbReference type="EMBL" id="QJUP01000002">
    <property type="protein sequence ID" value="TBU99322.1"/>
    <property type="molecule type" value="Genomic_DNA"/>
</dbReference>
<keyword evidence="2 5" id="KW-0645">Protease</keyword>
<organism evidence="8 9">
    <name type="scientific">Stutzerimonas kirkiae</name>
    <dbReference type="NCBI Taxonomy" id="2211392"/>
    <lineage>
        <taxon>Bacteria</taxon>
        <taxon>Pseudomonadati</taxon>
        <taxon>Pseudomonadota</taxon>
        <taxon>Gammaproteobacteria</taxon>
        <taxon>Pseudomonadales</taxon>
        <taxon>Pseudomonadaceae</taxon>
        <taxon>Stutzerimonas</taxon>
    </lineage>
</organism>
<dbReference type="Gene3D" id="3.90.226.10">
    <property type="entry name" value="2-enoyl-CoA Hydratase, Chain A, domain 1"/>
    <property type="match status" value="1"/>
</dbReference>
<dbReference type="GO" id="GO:0007165">
    <property type="term" value="P:signal transduction"/>
    <property type="evidence" value="ECO:0007669"/>
    <property type="project" value="TreeGrafter"/>
</dbReference>
<dbReference type="PANTHER" id="PTHR32060">
    <property type="entry name" value="TAIL-SPECIFIC PROTEASE"/>
    <property type="match status" value="1"/>
</dbReference>
<dbReference type="AlphaFoldDB" id="A0A4Q9RD99"/>
<feature type="compositionally biased region" description="Basic and acidic residues" evidence="6">
    <location>
        <begin position="392"/>
        <end position="404"/>
    </location>
</feature>
<evidence type="ECO:0000256" key="4">
    <source>
        <dbReference type="ARBA" id="ARBA00022825"/>
    </source>
</evidence>
<dbReference type="Pfam" id="PF22694">
    <property type="entry name" value="CtpB_N-like"/>
    <property type="match status" value="1"/>
</dbReference>
<evidence type="ECO:0000256" key="5">
    <source>
        <dbReference type="RuleBase" id="RU004404"/>
    </source>
</evidence>
<dbReference type="InterPro" id="IPR029045">
    <property type="entry name" value="ClpP/crotonase-like_dom_sf"/>
</dbReference>
<dbReference type="InterPro" id="IPR055210">
    <property type="entry name" value="CtpA/B_N"/>
</dbReference>
<dbReference type="CDD" id="cd06782">
    <property type="entry name" value="cpPDZ_CPP-like"/>
    <property type="match status" value="1"/>
</dbReference>
<dbReference type="CDD" id="cd07560">
    <property type="entry name" value="Peptidase_S41_CPP"/>
    <property type="match status" value="1"/>
</dbReference>
<dbReference type="GO" id="GO:0030288">
    <property type="term" value="C:outer membrane-bounded periplasmic space"/>
    <property type="evidence" value="ECO:0007669"/>
    <property type="project" value="TreeGrafter"/>
</dbReference>
<evidence type="ECO:0000256" key="1">
    <source>
        <dbReference type="ARBA" id="ARBA00009179"/>
    </source>
</evidence>
<name>A0A4Q9RD99_9GAMM</name>
<evidence type="ECO:0000256" key="3">
    <source>
        <dbReference type="ARBA" id="ARBA00022801"/>
    </source>
</evidence>
<dbReference type="Gene3D" id="2.30.42.10">
    <property type="match status" value="1"/>
</dbReference>
<dbReference type="Pfam" id="PF03572">
    <property type="entry name" value="Peptidase_S41"/>
    <property type="match status" value="1"/>
</dbReference>
<dbReference type="GO" id="GO:0006508">
    <property type="term" value="P:proteolysis"/>
    <property type="evidence" value="ECO:0007669"/>
    <property type="project" value="UniProtKB-KW"/>
</dbReference>
<keyword evidence="3 5" id="KW-0378">Hydrolase</keyword>
<evidence type="ECO:0000256" key="6">
    <source>
        <dbReference type="SAM" id="MobiDB-lite"/>
    </source>
</evidence>
<proteinExistence type="inferred from homology"/>
<sequence length="455" mass="48313">MLHSRRFVQPSIRNLALRAPAMLALALVLGVQGSAWAQPSALELTQDPSVAPGKAPLPLDELRTFAEVLDRIKAAYVEPVDDKTLLENAIKGMLSNLDPHSAYLEPEAFAELQESTSGEFGGLGIEVGVEDGFIKVVSPIDDTPASKAGIEAGDLIVKIDGQPTKGLSMLEAVSKMRGKPGSSITLSLVRDGGTPFEVKLERAVIKVRSVKSQLLEDGYGYLRITQFQINTGDEVGKALARLKKDNGNKELGGLVLDLRNNPGGVLQAAVEVADHFLTEGLIVYTKGRIPNSELRFSADPADASAGVPLVVLINGGSASASEIVAGALQDQKRAVLMGTDSFGKGSVQTVLPLNNDRALKLTTALYYTPNGRSIQAQGIEPDIEVARAKVTREQGGEGFREADLAGHLGNGNGGPDRSSANRKGEGEATPRPQDDDYQLSQALNLLKGLNLTRRK</sequence>
<dbReference type="Proteomes" id="UP000292639">
    <property type="component" value="Unassembled WGS sequence"/>
</dbReference>
<dbReference type="FunFam" id="2.30.42.10:FF:000063">
    <property type="entry name" value="Peptidase, S41 family"/>
    <property type="match status" value="1"/>
</dbReference>
<dbReference type="InterPro" id="IPR001478">
    <property type="entry name" value="PDZ"/>
</dbReference>
<dbReference type="SUPFAM" id="SSF52096">
    <property type="entry name" value="ClpP/crotonase"/>
    <property type="match status" value="1"/>
</dbReference>
<dbReference type="InterPro" id="IPR005151">
    <property type="entry name" value="Tail-specific_protease"/>
</dbReference>
<reference evidence="8 9" key="1">
    <citation type="submission" date="2018-06" db="EMBL/GenBank/DDBJ databases">
        <title>Three novel Pseudomonas species isolated from symptomatic oak.</title>
        <authorList>
            <person name="Bueno-Gonzalez V."/>
            <person name="Brady C."/>
        </authorList>
    </citation>
    <scope>NUCLEOTIDE SEQUENCE [LARGE SCALE GENOMIC DNA]</scope>
    <source>
        <strain evidence="8 9">P17C</strain>
    </source>
</reference>
<evidence type="ECO:0000256" key="2">
    <source>
        <dbReference type="ARBA" id="ARBA00022670"/>
    </source>
</evidence>
<dbReference type="FunFam" id="3.30.750.44:FF:000001">
    <property type="entry name" value="S41 family peptidase"/>
    <property type="match status" value="1"/>
</dbReference>
<gene>
    <name evidence="8" type="ORF">DNJ96_03155</name>
</gene>
<keyword evidence="4 5" id="KW-0720">Serine protease</keyword>
<dbReference type="PANTHER" id="PTHR32060:SF30">
    <property type="entry name" value="CARBOXY-TERMINAL PROCESSING PROTEASE CTPA"/>
    <property type="match status" value="1"/>
</dbReference>
<feature type="compositionally biased region" description="Basic and acidic residues" evidence="6">
    <location>
        <begin position="422"/>
        <end position="434"/>
    </location>
</feature>
<evidence type="ECO:0000259" key="7">
    <source>
        <dbReference type="PROSITE" id="PS50106"/>
    </source>
</evidence>
<dbReference type="InterPro" id="IPR036034">
    <property type="entry name" value="PDZ_sf"/>
</dbReference>
<comment type="similarity">
    <text evidence="1 5">Belongs to the peptidase S41A family.</text>
</comment>
<dbReference type="Gene3D" id="3.30.750.44">
    <property type="match status" value="1"/>
</dbReference>
<feature type="domain" description="PDZ" evidence="7">
    <location>
        <begin position="109"/>
        <end position="177"/>
    </location>
</feature>